<dbReference type="WBParaSite" id="GPLIN_000139700">
    <property type="protein sequence ID" value="GPLIN_000139700"/>
    <property type="gene ID" value="GPLIN_000139700"/>
</dbReference>
<name>A0A183BLB2_GLOPA</name>
<accession>A0A183BLB2</accession>
<proteinExistence type="predicted"/>
<keyword evidence="2" id="KW-1185">Reference proteome</keyword>
<evidence type="ECO:0000256" key="1">
    <source>
        <dbReference type="SAM" id="MobiDB-lite"/>
    </source>
</evidence>
<dbReference type="Proteomes" id="UP000050741">
    <property type="component" value="Unassembled WGS sequence"/>
</dbReference>
<evidence type="ECO:0000313" key="3">
    <source>
        <dbReference type="WBParaSite" id="GPLIN_000139700"/>
    </source>
</evidence>
<organism evidence="2 3">
    <name type="scientific">Globodera pallida</name>
    <name type="common">Potato cyst nematode worm</name>
    <name type="synonym">Heterodera pallida</name>
    <dbReference type="NCBI Taxonomy" id="36090"/>
    <lineage>
        <taxon>Eukaryota</taxon>
        <taxon>Metazoa</taxon>
        <taxon>Ecdysozoa</taxon>
        <taxon>Nematoda</taxon>
        <taxon>Chromadorea</taxon>
        <taxon>Rhabditida</taxon>
        <taxon>Tylenchina</taxon>
        <taxon>Tylenchomorpha</taxon>
        <taxon>Tylenchoidea</taxon>
        <taxon>Heteroderidae</taxon>
        <taxon>Heteroderinae</taxon>
        <taxon>Globodera</taxon>
    </lineage>
</organism>
<sequence length="86" mass="8699">MLNEKNGGGGDVDVLGAKISPDEKGLISGFVGQPSGGPESHSGPDHQSGVAFNVDTAGTPRDPISAGFCSPGTWRTIKFAPCEDNG</sequence>
<reference evidence="3" key="2">
    <citation type="submission" date="2016-06" db="UniProtKB">
        <authorList>
            <consortium name="WormBaseParasite"/>
        </authorList>
    </citation>
    <scope>IDENTIFICATION</scope>
</reference>
<reference evidence="2" key="1">
    <citation type="submission" date="2014-05" db="EMBL/GenBank/DDBJ databases">
        <title>The genome and life-stage specific transcriptomes of Globodera pallida elucidate key aspects of plant parasitism by a cyst nematode.</title>
        <authorList>
            <person name="Cotton J.A."/>
            <person name="Lilley C.J."/>
            <person name="Jones L.M."/>
            <person name="Kikuchi T."/>
            <person name="Reid A.J."/>
            <person name="Thorpe P."/>
            <person name="Tsai I.J."/>
            <person name="Beasley H."/>
            <person name="Blok V."/>
            <person name="Cock P.J.A."/>
            <person name="Van den Akker S.E."/>
            <person name="Holroyd N."/>
            <person name="Hunt M."/>
            <person name="Mantelin S."/>
            <person name="Naghra H."/>
            <person name="Pain A."/>
            <person name="Palomares-Rius J.E."/>
            <person name="Zarowiecki M."/>
            <person name="Berriman M."/>
            <person name="Jones J.T."/>
            <person name="Urwin P.E."/>
        </authorList>
    </citation>
    <scope>NUCLEOTIDE SEQUENCE [LARGE SCALE GENOMIC DNA]</scope>
    <source>
        <strain evidence="2">Lindley</strain>
    </source>
</reference>
<protein>
    <submittedName>
        <fullName evidence="3">Uncharacterized protein</fullName>
    </submittedName>
</protein>
<feature type="region of interest" description="Disordered" evidence="1">
    <location>
        <begin position="25"/>
        <end position="57"/>
    </location>
</feature>
<dbReference type="AlphaFoldDB" id="A0A183BLB2"/>
<evidence type="ECO:0000313" key="2">
    <source>
        <dbReference type="Proteomes" id="UP000050741"/>
    </source>
</evidence>